<dbReference type="NCBIfam" id="NF003816">
    <property type="entry name" value="PRK05406.1-5"/>
    <property type="match status" value="1"/>
</dbReference>
<dbReference type="EC" id="3.5.2.9" evidence="1"/>
<reference evidence="2 3" key="1">
    <citation type="submission" date="2015-10" db="EMBL/GenBank/DDBJ databases">
        <title>Corynebacteirum lowii and Corynebacterium oculi species nova, derived from human clinical disease and and emended description of Corynebacterium mastiditis.</title>
        <authorList>
            <person name="Bernard K."/>
            <person name="Pacheco A.L."/>
            <person name="Mcdougall C."/>
            <person name="Burtx T."/>
            <person name="Weibe D."/>
            <person name="Tyler S."/>
            <person name="Olson A.B."/>
            <person name="Cnockaert M."/>
            <person name="Eguchi H."/>
            <person name="Kuwahara T."/>
            <person name="Nakayama-Imaohji H."/>
            <person name="Boudewijins M."/>
            <person name="Van Hoecke F."/>
            <person name="Bernier A.-M."/>
            <person name="Vandamme P."/>
        </authorList>
    </citation>
    <scope>NUCLEOTIDE SEQUENCE [LARGE SCALE GENOMIC DNA]</scope>
    <source>
        <strain evidence="2 3">NML 130210</strain>
    </source>
</reference>
<dbReference type="CDD" id="cd10787">
    <property type="entry name" value="LamB_YcsF_like"/>
    <property type="match status" value="1"/>
</dbReference>
<name>A0A0Q0UBI7_9CORY</name>
<dbReference type="PATRIC" id="fig|1544416.3.peg.1662"/>
<gene>
    <name evidence="1" type="primary">pxpA</name>
    <name evidence="2" type="ORF">Cocul_01658</name>
</gene>
<dbReference type="HAMAP" id="MF_00691">
    <property type="entry name" value="PxpA"/>
    <property type="match status" value="1"/>
</dbReference>
<evidence type="ECO:0000313" key="3">
    <source>
        <dbReference type="Proteomes" id="UP000050517"/>
    </source>
</evidence>
<evidence type="ECO:0000256" key="1">
    <source>
        <dbReference type="HAMAP-Rule" id="MF_00691"/>
    </source>
</evidence>
<organism evidence="2 3">
    <name type="scientific">Corynebacterium oculi</name>
    <dbReference type="NCBI Taxonomy" id="1544416"/>
    <lineage>
        <taxon>Bacteria</taxon>
        <taxon>Bacillati</taxon>
        <taxon>Actinomycetota</taxon>
        <taxon>Actinomycetes</taxon>
        <taxon>Mycobacteriales</taxon>
        <taxon>Corynebacteriaceae</taxon>
        <taxon>Corynebacterium</taxon>
    </lineage>
</organism>
<proteinExistence type="inferred from homology"/>
<dbReference type="RefSeq" id="WP_055122766.1">
    <property type="nucleotide sequence ID" value="NZ_LKST01000003.1"/>
</dbReference>
<evidence type="ECO:0000313" key="2">
    <source>
        <dbReference type="EMBL" id="KQB83588.1"/>
    </source>
</evidence>
<dbReference type="Proteomes" id="UP000050517">
    <property type="component" value="Unassembled WGS sequence"/>
</dbReference>
<comment type="catalytic activity">
    <reaction evidence="1">
        <text>5-oxo-L-proline + ATP + 2 H2O = L-glutamate + ADP + phosphate + H(+)</text>
        <dbReference type="Rhea" id="RHEA:10348"/>
        <dbReference type="ChEBI" id="CHEBI:15377"/>
        <dbReference type="ChEBI" id="CHEBI:15378"/>
        <dbReference type="ChEBI" id="CHEBI:29985"/>
        <dbReference type="ChEBI" id="CHEBI:30616"/>
        <dbReference type="ChEBI" id="CHEBI:43474"/>
        <dbReference type="ChEBI" id="CHEBI:58402"/>
        <dbReference type="ChEBI" id="CHEBI:456216"/>
        <dbReference type="EC" id="3.5.2.9"/>
    </reaction>
</comment>
<dbReference type="NCBIfam" id="NF003814">
    <property type="entry name" value="PRK05406.1-3"/>
    <property type="match status" value="1"/>
</dbReference>
<dbReference type="InterPro" id="IPR005501">
    <property type="entry name" value="LamB/YcsF/PxpA-like"/>
</dbReference>
<dbReference type="InterPro" id="IPR011330">
    <property type="entry name" value="Glyco_hydro/deAcase_b/a-brl"/>
</dbReference>
<dbReference type="GO" id="GO:0005975">
    <property type="term" value="P:carbohydrate metabolic process"/>
    <property type="evidence" value="ECO:0007669"/>
    <property type="project" value="InterPro"/>
</dbReference>
<dbReference type="Pfam" id="PF03746">
    <property type="entry name" value="LamB_YcsF"/>
    <property type="match status" value="1"/>
</dbReference>
<comment type="caution">
    <text evidence="2">The sequence shown here is derived from an EMBL/GenBank/DDBJ whole genome shotgun (WGS) entry which is preliminary data.</text>
</comment>
<dbReference type="GO" id="GO:0017168">
    <property type="term" value="F:5-oxoprolinase (ATP-hydrolyzing) activity"/>
    <property type="evidence" value="ECO:0007669"/>
    <property type="project" value="UniProtKB-UniRule"/>
</dbReference>
<dbReference type="GO" id="GO:0005524">
    <property type="term" value="F:ATP binding"/>
    <property type="evidence" value="ECO:0007669"/>
    <property type="project" value="UniProtKB-UniRule"/>
</dbReference>
<keyword evidence="1" id="KW-0067">ATP-binding</keyword>
<dbReference type="AlphaFoldDB" id="A0A0Q0UBI7"/>
<dbReference type="Gene3D" id="3.20.20.370">
    <property type="entry name" value="Glycoside hydrolase/deacetylase"/>
    <property type="match status" value="1"/>
</dbReference>
<dbReference type="PANTHER" id="PTHR30292:SF0">
    <property type="entry name" value="5-OXOPROLINASE SUBUNIT A"/>
    <property type="match status" value="1"/>
</dbReference>
<keyword evidence="3" id="KW-1185">Reference proteome</keyword>
<sequence>MSHIDLNADLGETTAGNPVADDAAMISLVSSANVACGFHAGDPHSIASTVRRAAEHGVNVGAHVGYQDAPGFGRRFIDYAPMELADEVLYQIGALSALAAAHGTKVSYVKPHGALYNAIVHHKEQAQAVIDGVRAFGDLPLMLLPGGVAVNLAEGRGMTVIREAFADRGYNPDGTLLSRREPGAVLGSAEEVLARVRQVAASGSVTAVDGTEVPVDAQSVCVHGDSPGAVEMTRAIVAGLRADGVSIRSFIEG</sequence>
<dbReference type="EMBL" id="LKST01000003">
    <property type="protein sequence ID" value="KQB83588.1"/>
    <property type="molecule type" value="Genomic_DNA"/>
</dbReference>
<comment type="similarity">
    <text evidence="1">Belongs to the LamB/PxpA family.</text>
</comment>
<dbReference type="STRING" id="1544416.Cocul_01658"/>
<protein>
    <recommendedName>
        <fullName evidence="1">5-oxoprolinase subunit A</fullName>
        <shortName evidence="1">5-OPase subunit A</shortName>
        <ecNumber evidence="1">3.5.2.9</ecNumber>
    </recommendedName>
    <alternativeName>
        <fullName evidence="1">5-oxoprolinase (ATP-hydrolyzing) subunit A</fullName>
    </alternativeName>
</protein>
<comment type="function">
    <text evidence="1">Catalyzes the cleavage of 5-oxoproline to form L-glutamate coupled to the hydrolysis of ATP to ADP and inorganic phosphate.</text>
</comment>
<keyword evidence="1" id="KW-0547">Nucleotide-binding</keyword>
<comment type="subunit">
    <text evidence="1">Forms a complex composed of PxpA, PxpB and PxpC.</text>
</comment>
<dbReference type="SUPFAM" id="SSF88713">
    <property type="entry name" value="Glycoside hydrolase/deacetylase"/>
    <property type="match status" value="1"/>
</dbReference>
<keyword evidence="1" id="KW-0378">Hydrolase</keyword>
<accession>A0A0Q0UBI7</accession>
<dbReference type="PANTHER" id="PTHR30292">
    <property type="entry name" value="UNCHARACTERIZED PROTEIN YBGL-RELATED"/>
    <property type="match status" value="1"/>
</dbReference>